<proteinExistence type="predicted"/>
<evidence type="ECO:0000313" key="3">
    <source>
        <dbReference type="Proteomes" id="UP000738359"/>
    </source>
</evidence>
<evidence type="ECO:0000313" key="2">
    <source>
        <dbReference type="EMBL" id="KAF9966554.1"/>
    </source>
</evidence>
<organism evidence="2 3">
    <name type="scientific">Mortierella alpina</name>
    <name type="common">Oleaginous fungus</name>
    <name type="synonym">Mortierella renispora</name>
    <dbReference type="NCBI Taxonomy" id="64518"/>
    <lineage>
        <taxon>Eukaryota</taxon>
        <taxon>Fungi</taxon>
        <taxon>Fungi incertae sedis</taxon>
        <taxon>Mucoromycota</taxon>
        <taxon>Mortierellomycotina</taxon>
        <taxon>Mortierellomycetes</taxon>
        <taxon>Mortierellales</taxon>
        <taxon>Mortierellaceae</taxon>
        <taxon>Mortierella</taxon>
    </lineage>
</organism>
<feature type="region of interest" description="Disordered" evidence="1">
    <location>
        <begin position="236"/>
        <end position="276"/>
    </location>
</feature>
<feature type="compositionally biased region" description="Low complexity" evidence="1">
    <location>
        <begin position="249"/>
        <end position="258"/>
    </location>
</feature>
<feature type="compositionally biased region" description="Polar residues" evidence="1">
    <location>
        <begin position="37"/>
        <end position="47"/>
    </location>
</feature>
<dbReference type="EMBL" id="JAAAHY010000146">
    <property type="protein sequence ID" value="KAF9966554.1"/>
    <property type="molecule type" value="Genomic_DNA"/>
</dbReference>
<keyword evidence="3" id="KW-1185">Reference proteome</keyword>
<feature type="compositionally biased region" description="Polar residues" evidence="1">
    <location>
        <begin position="15"/>
        <end position="28"/>
    </location>
</feature>
<accession>A0A9P6M5L2</accession>
<dbReference type="Proteomes" id="UP000738359">
    <property type="component" value="Unassembled WGS sequence"/>
</dbReference>
<dbReference type="OrthoDB" id="2449091at2759"/>
<protein>
    <submittedName>
        <fullName evidence="2">Uncharacterized protein</fullName>
    </submittedName>
</protein>
<gene>
    <name evidence="2" type="ORF">BGZ70_001963</name>
</gene>
<feature type="region of interest" description="Disordered" evidence="1">
    <location>
        <begin position="1"/>
        <end position="73"/>
    </location>
</feature>
<evidence type="ECO:0000256" key="1">
    <source>
        <dbReference type="SAM" id="MobiDB-lite"/>
    </source>
</evidence>
<sequence>MPSSQSIKTLLKGEPSSNHTDTHSSQKSASKHPAGTGHSTINVSTKSPEARNDPAASSSEDKASDHALTPGSRKRSMLLNMVLPPEAPPVDATLALPPVVLFPPALDSEGPVVIKSREMTPVQNPAKAKVKATNATLFKDSSSSAAAPRAAAASSTSRSIRAWVWGDAAEAQITKRVNAGLKDSAKGGHQGVVQSMNVVETESTTIVSKTTQIRTWISKIARSDDHDKPAVANGAEKQTNAAVARSDNQQQEPSQDQQVATTAQQGNSGDGAVDATRTTTTTTTTTVQHQEIHHKTRSVALVSVNVSVSDVFGLGKVMEVILALFHAHGAFLRRQPFWMQCSLMAWEGLVVLLLLWGVLRVVGLAEVIVWGADDLVRGTLSTIQAVGRTMLTYFSE</sequence>
<dbReference type="AlphaFoldDB" id="A0A9P6M5L2"/>
<reference evidence="2" key="1">
    <citation type="journal article" date="2020" name="Fungal Divers.">
        <title>Resolving the Mortierellaceae phylogeny through synthesis of multi-gene phylogenetics and phylogenomics.</title>
        <authorList>
            <person name="Vandepol N."/>
            <person name="Liber J."/>
            <person name="Desiro A."/>
            <person name="Na H."/>
            <person name="Kennedy M."/>
            <person name="Barry K."/>
            <person name="Grigoriev I.V."/>
            <person name="Miller A.N."/>
            <person name="O'Donnell K."/>
            <person name="Stajich J.E."/>
            <person name="Bonito G."/>
        </authorList>
    </citation>
    <scope>NUCLEOTIDE SEQUENCE</scope>
    <source>
        <strain evidence="2">CK1249</strain>
    </source>
</reference>
<name>A0A9P6M5L2_MORAP</name>
<comment type="caution">
    <text evidence="2">The sequence shown here is derived from an EMBL/GenBank/DDBJ whole genome shotgun (WGS) entry which is preliminary data.</text>
</comment>